<dbReference type="GO" id="GO:0016838">
    <property type="term" value="F:carbon-oxygen lyase activity, acting on phosphates"/>
    <property type="evidence" value="ECO:0007669"/>
    <property type="project" value="InterPro"/>
</dbReference>
<organism evidence="3 4">
    <name type="scientific">Aspergillus brasiliensis</name>
    <dbReference type="NCBI Taxonomy" id="319629"/>
    <lineage>
        <taxon>Eukaryota</taxon>
        <taxon>Fungi</taxon>
        <taxon>Dikarya</taxon>
        <taxon>Ascomycota</taxon>
        <taxon>Pezizomycotina</taxon>
        <taxon>Eurotiomycetes</taxon>
        <taxon>Eurotiomycetidae</taxon>
        <taxon>Eurotiales</taxon>
        <taxon>Aspergillaceae</taxon>
        <taxon>Aspergillus</taxon>
        <taxon>Aspergillus subgen. Circumdati</taxon>
    </lineage>
</organism>
<comment type="similarity">
    <text evidence="1">Belongs to the trichodiene synthase family.</text>
</comment>
<dbReference type="Gene3D" id="1.10.600.10">
    <property type="entry name" value="Farnesyl Diphosphate Synthase"/>
    <property type="match status" value="1"/>
</dbReference>
<evidence type="ECO:0000256" key="2">
    <source>
        <dbReference type="ARBA" id="ARBA00023239"/>
    </source>
</evidence>
<gene>
    <name evidence="3" type="ORF">AbraCBS73388_007352</name>
</gene>
<dbReference type="AlphaFoldDB" id="A0A9W6DJ37"/>
<dbReference type="EMBL" id="BROQ01000004">
    <property type="protein sequence ID" value="GKZ17300.1"/>
    <property type="molecule type" value="Genomic_DNA"/>
</dbReference>
<dbReference type="Pfam" id="PF06330">
    <property type="entry name" value="TRI5"/>
    <property type="match status" value="1"/>
</dbReference>
<evidence type="ECO:0000313" key="4">
    <source>
        <dbReference type="Proteomes" id="UP001143548"/>
    </source>
</evidence>
<sequence>MPSYRQPSALPSDNEVAKKDIPTKAIRSFVTALGCDFGRFPIPKDQALIHAAENAIREHVPSETHRQMLIKRLPVGLGVANYAYTTYPFDVRLFIGLYTTLFTYIDDAETPGIMSNLERFAMNFGLGASHSDPNLDYMAHLLAVELPKLWGPFTSSCIIKATMDLLSGCMLESYFPAGFDHLARGFPSYLRNKTGASEVYAFFIFPESLFPESEFLGSYVHIIGGTIEVTNAVNDIISYYKESVIGDEMNGRIVSEANVQMRQPVDVLLEVCRDAGTMHEHIKQKLGEADERLLRAYCSFVDGLSAFHVLSERYRLSEIGITIKDGRLVC</sequence>
<reference evidence="3" key="1">
    <citation type="submission" date="2022-07" db="EMBL/GenBank/DDBJ databases">
        <title>Taxonomy of Aspergillus series Nigri: significant species reduction supported by multi-species coalescent approaches.</title>
        <authorList>
            <person name="Bian C."/>
            <person name="Kusuya Y."/>
            <person name="Sklenar F."/>
            <person name="D'hooge E."/>
            <person name="Yaguchi T."/>
            <person name="Takahashi H."/>
            <person name="Hubka V."/>
        </authorList>
    </citation>
    <scope>NUCLEOTIDE SEQUENCE</scope>
    <source>
        <strain evidence="3">CBS 733.88</strain>
    </source>
</reference>
<name>A0A9W6DJ37_9EURO</name>
<dbReference type="InterPro" id="IPR024652">
    <property type="entry name" value="Trichodiene_synth"/>
</dbReference>
<proteinExistence type="inferred from homology"/>
<dbReference type="SUPFAM" id="SSF48576">
    <property type="entry name" value="Terpenoid synthases"/>
    <property type="match status" value="1"/>
</dbReference>
<evidence type="ECO:0000313" key="3">
    <source>
        <dbReference type="EMBL" id="GKZ17300.1"/>
    </source>
</evidence>
<keyword evidence="2" id="KW-0456">Lyase</keyword>
<protein>
    <submittedName>
        <fullName evidence="3">Terpene cyclase</fullName>
    </submittedName>
</protein>
<dbReference type="InterPro" id="IPR008949">
    <property type="entry name" value="Isoprenoid_synthase_dom_sf"/>
</dbReference>
<comment type="caution">
    <text evidence="3">The sequence shown here is derived from an EMBL/GenBank/DDBJ whole genome shotgun (WGS) entry which is preliminary data.</text>
</comment>
<dbReference type="Proteomes" id="UP001143548">
    <property type="component" value="Unassembled WGS sequence"/>
</dbReference>
<accession>A0A9W6DJ37</accession>
<evidence type="ECO:0000256" key="1">
    <source>
        <dbReference type="ARBA" id="ARBA00007946"/>
    </source>
</evidence>